<feature type="compositionally biased region" description="Low complexity" evidence="1">
    <location>
        <begin position="1"/>
        <end position="16"/>
    </location>
</feature>
<proteinExistence type="predicted"/>
<dbReference type="Proteomes" id="UP001352223">
    <property type="component" value="Unassembled WGS sequence"/>
</dbReference>
<feature type="compositionally biased region" description="Low complexity" evidence="1">
    <location>
        <begin position="195"/>
        <end position="207"/>
    </location>
</feature>
<keyword evidence="4" id="KW-1185">Reference proteome</keyword>
<accession>A0ABU6C8B1</accession>
<evidence type="ECO:0000313" key="3">
    <source>
        <dbReference type="EMBL" id="MEB3960301.1"/>
    </source>
</evidence>
<dbReference type="RefSeq" id="WP_324767358.1">
    <property type="nucleotide sequence ID" value="NZ_BAAATS010000002.1"/>
</dbReference>
<keyword evidence="2" id="KW-0472">Membrane</keyword>
<keyword evidence="2" id="KW-0812">Transmembrane</keyword>
<comment type="caution">
    <text evidence="3">The sequence shown here is derived from an EMBL/GenBank/DDBJ whole genome shotgun (WGS) entry which is preliminary data.</text>
</comment>
<gene>
    <name evidence="3" type="ORF">OKJ48_08560</name>
</gene>
<evidence type="ECO:0000313" key="4">
    <source>
        <dbReference type="Proteomes" id="UP001352223"/>
    </source>
</evidence>
<feature type="transmembrane region" description="Helical" evidence="2">
    <location>
        <begin position="40"/>
        <end position="60"/>
    </location>
</feature>
<protein>
    <recommendedName>
        <fullName evidence="5">Translation initiation factor IF-2</fullName>
    </recommendedName>
</protein>
<feature type="region of interest" description="Disordered" evidence="1">
    <location>
        <begin position="71"/>
        <end position="214"/>
    </location>
</feature>
<reference evidence="3 4" key="1">
    <citation type="submission" date="2022-10" db="EMBL/GenBank/DDBJ databases">
        <authorList>
            <person name="Xie J."/>
            <person name="Shen N."/>
        </authorList>
    </citation>
    <scope>NUCLEOTIDE SEQUENCE [LARGE SCALE GENOMIC DNA]</scope>
    <source>
        <strain evidence="3 4">DSM 41681</strain>
    </source>
</reference>
<dbReference type="EMBL" id="JAOZYB010000045">
    <property type="protein sequence ID" value="MEB3960301.1"/>
    <property type="molecule type" value="Genomic_DNA"/>
</dbReference>
<evidence type="ECO:0000256" key="2">
    <source>
        <dbReference type="SAM" id="Phobius"/>
    </source>
</evidence>
<evidence type="ECO:0000256" key="1">
    <source>
        <dbReference type="SAM" id="MobiDB-lite"/>
    </source>
</evidence>
<organism evidence="3 4">
    <name type="scientific">Streptomyces kunmingensis</name>
    <dbReference type="NCBI Taxonomy" id="68225"/>
    <lineage>
        <taxon>Bacteria</taxon>
        <taxon>Bacillati</taxon>
        <taxon>Actinomycetota</taxon>
        <taxon>Actinomycetes</taxon>
        <taxon>Kitasatosporales</taxon>
        <taxon>Streptomycetaceae</taxon>
        <taxon>Streptomyces</taxon>
    </lineage>
</organism>
<evidence type="ECO:0008006" key="5">
    <source>
        <dbReference type="Google" id="ProtNLM"/>
    </source>
</evidence>
<feature type="region of interest" description="Disordered" evidence="1">
    <location>
        <begin position="1"/>
        <end position="24"/>
    </location>
</feature>
<keyword evidence="2" id="KW-1133">Transmembrane helix</keyword>
<feature type="compositionally biased region" description="Low complexity" evidence="1">
    <location>
        <begin position="86"/>
        <end position="112"/>
    </location>
</feature>
<name>A0ABU6C8B1_9ACTN</name>
<sequence>MSGLLAGAGASAEPAAPGGGKEVPVFVDDSGRRGRTFRRAGVLVGVACAVYAVVIVITMLSGNSSAPWLPMPDTPAGQVDTKPLVPADSAPPSTAPGGAPDPSAINTAPGSGATPGGSGAPAPGTSADDSRPGEDAGTGTGSAAPDIPGADRPTTPADPSTPGSNTKPADPPADPPAGTTSPPADPSGVPSTDPVGGDTDVTAAGAASRKPVEPLLGGTVTSLKNLAPFQGVTSLENLASFQGVTSLENLAPFQDVTSLSNLAPLQGGAFPQNLASLTSVASPESSVL</sequence>
<feature type="compositionally biased region" description="Polar residues" evidence="1">
    <location>
        <begin position="157"/>
        <end position="167"/>
    </location>
</feature>